<organism evidence="12 13">
    <name type="scientific">Meloidogyne enterolobii</name>
    <name type="common">Root-knot nematode worm</name>
    <name type="synonym">Meloidogyne mayaguensis</name>
    <dbReference type="NCBI Taxonomy" id="390850"/>
    <lineage>
        <taxon>Eukaryota</taxon>
        <taxon>Metazoa</taxon>
        <taxon>Ecdysozoa</taxon>
        <taxon>Nematoda</taxon>
        <taxon>Chromadorea</taxon>
        <taxon>Rhabditida</taxon>
        <taxon>Tylenchina</taxon>
        <taxon>Tylenchomorpha</taxon>
        <taxon>Tylenchoidea</taxon>
        <taxon>Meloidogynidae</taxon>
        <taxon>Meloidogyninae</taxon>
        <taxon>Meloidogyne</taxon>
    </lineage>
</organism>
<feature type="signal peptide" evidence="11">
    <location>
        <begin position="1"/>
        <end position="24"/>
    </location>
</feature>
<comment type="caution">
    <text evidence="12">The sequence shown here is derived from an EMBL/GenBank/DDBJ whole genome shotgun (WGS) entry which is preliminary data.</text>
</comment>
<reference evidence="12 13" key="1">
    <citation type="submission" date="2020-08" db="EMBL/GenBank/DDBJ databases">
        <authorList>
            <person name="Koutsovoulos G."/>
            <person name="Danchin GJ E."/>
        </authorList>
    </citation>
    <scope>NUCLEOTIDE SEQUENCE [LARGE SCALE GENOMIC DNA]</scope>
</reference>
<comment type="subcellular location">
    <subcellularLocation>
        <location evidence="3">Secreted</location>
    </subcellularLocation>
</comment>
<keyword evidence="8" id="KW-0106">Calcium</keyword>
<dbReference type="EC" id="4.2.2.2" evidence="5"/>
<evidence type="ECO:0000256" key="9">
    <source>
        <dbReference type="ARBA" id="ARBA00023239"/>
    </source>
</evidence>
<evidence type="ECO:0000256" key="2">
    <source>
        <dbReference type="ARBA" id="ARBA00001913"/>
    </source>
</evidence>
<evidence type="ECO:0000313" key="13">
    <source>
        <dbReference type="Proteomes" id="UP000580250"/>
    </source>
</evidence>
<dbReference type="SUPFAM" id="SSF51126">
    <property type="entry name" value="Pectin lyase-like"/>
    <property type="match status" value="1"/>
</dbReference>
<dbReference type="InterPro" id="IPR012334">
    <property type="entry name" value="Pectin_lyas_fold"/>
</dbReference>
<evidence type="ECO:0000256" key="11">
    <source>
        <dbReference type="SAM" id="SignalP"/>
    </source>
</evidence>
<evidence type="ECO:0000256" key="7">
    <source>
        <dbReference type="ARBA" id="ARBA00022729"/>
    </source>
</evidence>
<evidence type="ECO:0000256" key="4">
    <source>
        <dbReference type="ARBA" id="ARBA00006463"/>
    </source>
</evidence>
<evidence type="ECO:0000256" key="6">
    <source>
        <dbReference type="ARBA" id="ARBA00022525"/>
    </source>
</evidence>
<evidence type="ECO:0000313" key="12">
    <source>
        <dbReference type="EMBL" id="CAD2186305.1"/>
    </source>
</evidence>
<accession>A0A6V7WH74</accession>
<sequence>MPHFYLKFLINLILLNLFLLLIKSDLCKFPTAKGNQTVDETIPLNKDKDFGFIRLIASPKLGSCTIDFSKKMSPILWLSDGVTGCSQSVNRTEILYFWPINQKPRVVVLTGKDDRFERVCTHAAAFNATTDFTKTDRRSFTYTVEGGAGLHALDKMFVQSGPGKTIINNFCGDGFQKVWRSCGTCNDEVSQNSKQRTVTITNSNFTGKGHVIASGNAPYNDKVSFNNVKIFGYKNRSTRVVYACGEVKPEISEDHLDTGASNWYIPGRAGTGTVCNYPASAVKIVN</sequence>
<protein>
    <recommendedName>
        <fullName evidence="5">pectate lyase</fullName>
        <ecNumber evidence="5">4.2.2.2</ecNumber>
    </recommendedName>
</protein>
<dbReference type="GO" id="GO:0030570">
    <property type="term" value="F:pectate lyase activity"/>
    <property type="evidence" value="ECO:0007669"/>
    <property type="project" value="UniProtKB-EC"/>
</dbReference>
<keyword evidence="9" id="KW-0456">Lyase</keyword>
<dbReference type="AlphaFoldDB" id="A0A6V7WH74"/>
<feature type="chain" id="PRO_5028122105" description="pectate lyase" evidence="11">
    <location>
        <begin position="25"/>
        <end position="286"/>
    </location>
</feature>
<dbReference type="EMBL" id="CAJEWN010000582">
    <property type="protein sequence ID" value="CAD2186305.1"/>
    <property type="molecule type" value="Genomic_DNA"/>
</dbReference>
<name>A0A6V7WH74_MELEN</name>
<dbReference type="GO" id="GO:0005576">
    <property type="term" value="C:extracellular region"/>
    <property type="evidence" value="ECO:0007669"/>
    <property type="project" value="UniProtKB-SubCell"/>
</dbReference>
<evidence type="ECO:0000256" key="3">
    <source>
        <dbReference type="ARBA" id="ARBA00004613"/>
    </source>
</evidence>
<keyword evidence="6" id="KW-0964">Secreted</keyword>
<proteinExistence type="inferred from homology"/>
<keyword evidence="7 11" id="KW-0732">Signal</keyword>
<comment type="function">
    <text evidence="10">Pectinolytic enzyme consist of four classes of enzymes: pectin lyase, polygalacturonase, pectin methylesterase and rhamnogalacturonase. Among pectinolytic enzymes, pectin lyase is the most important in depolymerization of pectin, since it cleaves internal glycosidic bonds of highly methylated pectins. Favors pectate, the anion, over pectin, the methyl ester.</text>
</comment>
<comment type="cofactor">
    <cofactor evidence="2">
        <name>Ca(2+)</name>
        <dbReference type="ChEBI" id="CHEBI:29108"/>
    </cofactor>
</comment>
<comment type="catalytic activity">
    <reaction evidence="1">
        <text>Eliminative cleavage of (1-&gt;4)-alpha-D-galacturonan to give oligosaccharides with 4-deoxy-alpha-D-galact-4-enuronosyl groups at their non-reducing ends.</text>
        <dbReference type="EC" id="4.2.2.2"/>
    </reaction>
</comment>
<dbReference type="Gene3D" id="2.160.20.10">
    <property type="entry name" value="Single-stranded right-handed beta-helix, Pectin lyase-like"/>
    <property type="match status" value="1"/>
</dbReference>
<dbReference type="Pfam" id="PF03211">
    <property type="entry name" value="Pectate_lyase"/>
    <property type="match status" value="1"/>
</dbReference>
<evidence type="ECO:0000256" key="1">
    <source>
        <dbReference type="ARBA" id="ARBA00000695"/>
    </source>
</evidence>
<evidence type="ECO:0000256" key="8">
    <source>
        <dbReference type="ARBA" id="ARBA00022837"/>
    </source>
</evidence>
<gene>
    <name evidence="12" type="ORF">MENT_LOCUS38789</name>
</gene>
<evidence type="ECO:0000256" key="5">
    <source>
        <dbReference type="ARBA" id="ARBA00012272"/>
    </source>
</evidence>
<dbReference type="InterPro" id="IPR004898">
    <property type="entry name" value="Pectate_lyase_PlyH/PlyE-like"/>
</dbReference>
<evidence type="ECO:0000256" key="10">
    <source>
        <dbReference type="ARBA" id="ARBA00025679"/>
    </source>
</evidence>
<dbReference type="Proteomes" id="UP000580250">
    <property type="component" value="Unassembled WGS sequence"/>
</dbReference>
<dbReference type="InterPro" id="IPR011050">
    <property type="entry name" value="Pectin_lyase_fold/virulence"/>
</dbReference>
<comment type="similarity">
    <text evidence="4">Belongs to the polysaccharide lyase 3 family.</text>
</comment>
<dbReference type="OrthoDB" id="441042at2759"/>